<evidence type="ECO:0000259" key="1">
    <source>
        <dbReference type="PROSITE" id="PS50846"/>
    </source>
</evidence>
<evidence type="ECO:0000313" key="2">
    <source>
        <dbReference type="EMBL" id="MBP1046476.1"/>
    </source>
</evidence>
<dbReference type="Pfam" id="PF00403">
    <property type="entry name" value="HMA"/>
    <property type="match status" value="1"/>
</dbReference>
<proteinExistence type="predicted"/>
<reference evidence="2 3" key="1">
    <citation type="submission" date="2020-12" db="EMBL/GenBank/DDBJ databases">
        <title>Vagococcus allomyrinae sp. nov. and Enterococcus lavae sp. nov., isolated from the larvae of Allomyrina dichotoma.</title>
        <authorList>
            <person name="Lee S.D."/>
        </authorList>
    </citation>
    <scope>NUCLEOTIDE SEQUENCE [LARGE SCALE GENOMIC DNA]</scope>
    <source>
        <strain evidence="2 3">BWM-S5</strain>
    </source>
</reference>
<dbReference type="InterPro" id="IPR036163">
    <property type="entry name" value="HMA_dom_sf"/>
</dbReference>
<dbReference type="Gene3D" id="3.30.70.100">
    <property type="match status" value="1"/>
</dbReference>
<protein>
    <submittedName>
        <fullName evidence="2">Heavy-metal-associated domain-containing protein</fullName>
    </submittedName>
</protein>
<name>A0ABS4CIT6_9ENTE</name>
<organism evidence="2 3">
    <name type="scientific">Enterococcus larvae</name>
    <dbReference type="NCBI Taxonomy" id="2794352"/>
    <lineage>
        <taxon>Bacteria</taxon>
        <taxon>Bacillati</taxon>
        <taxon>Bacillota</taxon>
        <taxon>Bacilli</taxon>
        <taxon>Lactobacillales</taxon>
        <taxon>Enterococcaceae</taxon>
        <taxon>Enterococcus</taxon>
    </lineage>
</organism>
<dbReference type="Proteomes" id="UP000673375">
    <property type="component" value="Unassembled WGS sequence"/>
</dbReference>
<evidence type="ECO:0000313" key="3">
    <source>
        <dbReference type="Proteomes" id="UP000673375"/>
    </source>
</evidence>
<feature type="domain" description="HMA" evidence="1">
    <location>
        <begin position="1"/>
        <end position="66"/>
    </location>
</feature>
<dbReference type="EMBL" id="JAEDXU010000004">
    <property type="protein sequence ID" value="MBP1046476.1"/>
    <property type="molecule type" value="Genomic_DNA"/>
</dbReference>
<comment type="caution">
    <text evidence="2">The sequence shown here is derived from an EMBL/GenBank/DDBJ whole genome shotgun (WGS) entry which is preliminary data.</text>
</comment>
<sequence>MSQTVTIEGMKCDGCVGIVKEKFEAIKGVQSVDVQLDTKQATIDADSELSKAQLDAALADTKFTVVNE</sequence>
<dbReference type="PROSITE" id="PS50846">
    <property type="entry name" value="HMA_2"/>
    <property type="match status" value="1"/>
</dbReference>
<dbReference type="CDD" id="cd00371">
    <property type="entry name" value="HMA"/>
    <property type="match status" value="1"/>
</dbReference>
<dbReference type="SUPFAM" id="SSF55008">
    <property type="entry name" value="HMA, heavy metal-associated domain"/>
    <property type="match status" value="1"/>
</dbReference>
<gene>
    <name evidence="2" type="ORF">I6N96_09280</name>
</gene>
<dbReference type="InterPro" id="IPR006121">
    <property type="entry name" value="HMA_dom"/>
</dbReference>
<dbReference type="RefSeq" id="WP_209557294.1">
    <property type="nucleotide sequence ID" value="NZ_JAEDXU010000004.1"/>
</dbReference>
<accession>A0ABS4CIT6</accession>
<keyword evidence="3" id="KW-1185">Reference proteome</keyword>